<organism evidence="1 2">
    <name type="scientific">Schizopora paradoxa</name>
    <dbReference type="NCBI Taxonomy" id="27342"/>
    <lineage>
        <taxon>Eukaryota</taxon>
        <taxon>Fungi</taxon>
        <taxon>Dikarya</taxon>
        <taxon>Basidiomycota</taxon>
        <taxon>Agaricomycotina</taxon>
        <taxon>Agaricomycetes</taxon>
        <taxon>Hymenochaetales</taxon>
        <taxon>Schizoporaceae</taxon>
        <taxon>Schizopora</taxon>
    </lineage>
</organism>
<name>A0A0H2SNN9_9AGAM</name>
<gene>
    <name evidence="1" type="ORF">SCHPADRAFT_899475</name>
</gene>
<protein>
    <submittedName>
        <fullName evidence="1">Uncharacterized protein</fullName>
    </submittedName>
</protein>
<evidence type="ECO:0000313" key="1">
    <source>
        <dbReference type="EMBL" id="KLO18681.1"/>
    </source>
</evidence>
<accession>A0A0H2SNN9</accession>
<proteinExistence type="predicted"/>
<dbReference type="EMBL" id="KQ085892">
    <property type="protein sequence ID" value="KLO18681.1"/>
    <property type="molecule type" value="Genomic_DNA"/>
</dbReference>
<dbReference type="AlphaFoldDB" id="A0A0H2SNN9"/>
<dbReference type="OrthoDB" id="3219836at2759"/>
<dbReference type="InParanoid" id="A0A0H2SNN9"/>
<sequence length="189" mass="20320">MVDTLIANASIDDLRSIIRSHLTTSPPDVSASFVDAARGCLRQSLSNKGHPCSKQPALFEMREERGRCYVAATPKLNSLLAYTRSLYGAGMGFDSIDVLTGIVRAATGVRWDAAASLADVLAVVDTDICQAIQSCKEEVVGGHLRDPAAARAGLRKLRLALAECREEVGVWGVEFPFSRGSSNAECFQF</sequence>
<dbReference type="Proteomes" id="UP000053477">
    <property type="component" value="Unassembled WGS sequence"/>
</dbReference>
<evidence type="ECO:0000313" key="2">
    <source>
        <dbReference type="Proteomes" id="UP000053477"/>
    </source>
</evidence>
<reference evidence="1 2" key="1">
    <citation type="submission" date="2015-04" db="EMBL/GenBank/DDBJ databases">
        <title>Complete genome sequence of Schizopora paradoxa KUC8140, a cosmopolitan wood degrader in East Asia.</title>
        <authorList>
            <consortium name="DOE Joint Genome Institute"/>
            <person name="Min B."/>
            <person name="Park H."/>
            <person name="Jang Y."/>
            <person name="Kim J.-J."/>
            <person name="Kim K.H."/>
            <person name="Pangilinan J."/>
            <person name="Lipzen A."/>
            <person name="Riley R."/>
            <person name="Grigoriev I.V."/>
            <person name="Spatafora J.W."/>
            <person name="Choi I.-G."/>
        </authorList>
    </citation>
    <scope>NUCLEOTIDE SEQUENCE [LARGE SCALE GENOMIC DNA]</scope>
    <source>
        <strain evidence="1 2">KUC8140</strain>
    </source>
</reference>
<keyword evidence="2" id="KW-1185">Reference proteome</keyword>
<dbReference type="STRING" id="27342.A0A0H2SNN9"/>